<feature type="compositionally biased region" description="Basic and acidic residues" evidence="1">
    <location>
        <begin position="74"/>
        <end position="88"/>
    </location>
</feature>
<organism evidence="2 3">
    <name type="scientific">Fukomys damarensis</name>
    <name type="common">Damaraland mole rat</name>
    <name type="synonym">Cryptomys damarensis</name>
    <dbReference type="NCBI Taxonomy" id="885580"/>
    <lineage>
        <taxon>Eukaryota</taxon>
        <taxon>Metazoa</taxon>
        <taxon>Chordata</taxon>
        <taxon>Craniata</taxon>
        <taxon>Vertebrata</taxon>
        <taxon>Euteleostomi</taxon>
        <taxon>Mammalia</taxon>
        <taxon>Eutheria</taxon>
        <taxon>Euarchontoglires</taxon>
        <taxon>Glires</taxon>
        <taxon>Rodentia</taxon>
        <taxon>Hystricomorpha</taxon>
        <taxon>Bathyergidae</taxon>
        <taxon>Fukomys</taxon>
    </lineage>
</organism>
<name>A0A091E1L2_FUKDA</name>
<dbReference type="AlphaFoldDB" id="A0A091E1L2"/>
<feature type="region of interest" description="Disordered" evidence="1">
    <location>
        <begin position="1"/>
        <end position="49"/>
    </location>
</feature>
<feature type="compositionally biased region" description="Basic and acidic residues" evidence="1">
    <location>
        <begin position="1"/>
        <end position="15"/>
    </location>
</feature>
<evidence type="ECO:0000256" key="1">
    <source>
        <dbReference type="SAM" id="MobiDB-lite"/>
    </source>
</evidence>
<feature type="region of interest" description="Disordered" evidence="1">
    <location>
        <begin position="68"/>
        <end position="88"/>
    </location>
</feature>
<evidence type="ECO:0000313" key="2">
    <source>
        <dbReference type="EMBL" id="KFO36460.1"/>
    </source>
</evidence>
<protein>
    <submittedName>
        <fullName evidence="2">PEST proteolytic signal-containing nuclear protein</fullName>
    </submittedName>
</protein>
<accession>A0A091E1L2</accession>
<proteinExistence type="predicted"/>
<dbReference type="Proteomes" id="UP000028990">
    <property type="component" value="Unassembled WGS sequence"/>
</dbReference>
<gene>
    <name evidence="2" type="ORF">H920_02087</name>
</gene>
<dbReference type="EMBL" id="KN121407">
    <property type="protein sequence ID" value="KFO36460.1"/>
    <property type="molecule type" value="Genomic_DNA"/>
</dbReference>
<evidence type="ECO:0000313" key="3">
    <source>
        <dbReference type="Proteomes" id="UP000028990"/>
    </source>
</evidence>
<sequence>MVDRKAGEQNPEKPKPAGAAGVKEGKVPVAALGSDAAEEEAADLPTKPTKISKLGFAAALSVAAAFNEDEDRVAEERPPEAKMRMDNPEGILQHRLDHTRSVKENTTTTSYKLWEQYIKSHFENVHDRDK</sequence>
<reference evidence="2 3" key="1">
    <citation type="submission" date="2013-11" db="EMBL/GenBank/DDBJ databases">
        <title>The Damaraland mole rat (Fukomys damarensis) genome and evolution of African mole rats.</title>
        <authorList>
            <person name="Gladyshev V.N."/>
            <person name="Fang X."/>
        </authorList>
    </citation>
    <scope>NUCLEOTIDE SEQUENCE [LARGE SCALE GENOMIC DNA]</scope>
    <source>
        <tissue evidence="2">Liver</tissue>
    </source>
</reference>
<keyword evidence="3" id="KW-1185">Reference proteome</keyword>